<accession>A0ABV5V3W5</accession>
<dbReference type="Pfam" id="PF02518">
    <property type="entry name" value="HATPase_c"/>
    <property type="match status" value="1"/>
</dbReference>
<dbReference type="InterPro" id="IPR050482">
    <property type="entry name" value="Sensor_HK_TwoCompSys"/>
</dbReference>
<dbReference type="RefSeq" id="WP_238330464.1">
    <property type="nucleotide sequence ID" value="NZ_JBHMAX010000019.1"/>
</dbReference>
<keyword evidence="4" id="KW-0175">Coiled coil</keyword>
<dbReference type="PANTHER" id="PTHR24421">
    <property type="entry name" value="NITRATE/NITRITE SENSOR PROTEIN NARX-RELATED"/>
    <property type="match status" value="1"/>
</dbReference>
<evidence type="ECO:0000313" key="8">
    <source>
        <dbReference type="EMBL" id="MFB9732482.1"/>
    </source>
</evidence>
<reference evidence="8 9" key="1">
    <citation type="submission" date="2024-09" db="EMBL/GenBank/DDBJ databases">
        <authorList>
            <person name="Sun Q."/>
            <person name="Mori K."/>
        </authorList>
    </citation>
    <scope>NUCLEOTIDE SEQUENCE [LARGE SCALE GENOMIC DNA]</scope>
    <source>
        <strain evidence="8 9">JCM 12763</strain>
    </source>
</reference>
<dbReference type="InterPro" id="IPR011712">
    <property type="entry name" value="Sig_transdc_His_kin_sub3_dim/P"/>
</dbReference>
<dbReference type="Proteomes" id="UP001589613">
    <property type="component" value="Unassembled WGS sequence"/>
</dbReference>
<comment type="caution">
    <text evidence="8">The sequence shown here is derived from an EMBL/GenBank/DDBJ whole genome shotgun (WGS) entry which is preliminary data.</text>
</comment>
<evidence type="ECO:0000259" key="7">
    <source>
        <dbReference type="PROSITE" id="PS50109"/>
    </source>
</evidence>
<dbReference type="SUPFAM" id="SSF55874">
    <property type="entry name" value="ATPase domain of HSP90 chaperone/DNA topoisomerase II/histidine kinase"/>
    <property type="match status" value="1"/>
</dbReference>
<evidence type="ECO:0000313" key="9">
    <source>
        <dbReference type="Proteomes" id="UP001589613"/>
    </source>
</evidence>
<feature type="transmembrane region" description="Helical" evidence="6">
    <location>
        <begin position="46"/>
        <end position="64"/>
    </location>
</feature>
<dbReference type="EMBL" id="JBHMAX010000019">
    <property type="protein sequence ID" value="MFB9732482.1"/>
    <property type="molecule type" value="Genomic_DNA"/>
</dbReference>
<dbReference type="Pfam" id="PF07730">
    <property type="entry name" value="HisKA_3"/>
    <property type="match status" value="1"/>
</dbReference>
<evidence type="ECO:0000256" key="5">
    <source>
        <dbReference type="SAM" id="MobiDB-lite"/>
    </source>
</evidence>
<sequence>MSTADRESDQAGMVRRLVLVQHLLLVVLVVVGVARALATGTAPLPLLLASAALLLWYAVGARAASVRLREPGPRSSGRTDGGLRAGGWWLLGLVACWLVATAVSPDLVWVAFSVWLLAGHLLPLRGAVVLGLLVLVVVVARGGHAEGWSTAAVVGPSVGALFALALSRGLQALVRDNAERRRLIASLVAAQEEAEELHAELAQAQREAGVLAERTRLSRDIHDTLAQGFSSILLLARAGTATDDPVGQRRLLDQIGASAADHLDEARRVVGALAPAPLESGLTDAVRRIAGRFEDETGVEAQVRVDGDVGGLPPPLEVTLLRTAQTALANVRQHASAHRVVLTLAEAGESVRLDVVDDGRGFVPGEETGARRETPSRGGYGLRAARERLRELGGDLEVESGPGRGTAVSAHVPRGTGRAPRRSW</sequence>
<gene>
    <name evidence="8" type="ORF">ACFFN0_10560</name>
</gene>
<proteinExistence type="predicted"/>
<dbReference type="InterPro" id="IPR036890">
    <property type="entry name" value="HATPase_C_sf"/>
</dbReference>
<feature type="transmembrane region" description="Helical" evidence="6">
    <location>
        <begin position="109"/>
        <end position="140"/>
    </location>
</feature>
<feature type="domain" description="Histidine kinase" evidence="7">
    <location>
        <begin position="320"/>
        <end position="416"/>
    </location>
</feature>
<keyword evidence="6" id="KW-0472">Membrane</keyword>
<name>A0ABV5V3W5_9MICO</name>
<dbReference type="InterPro" id="IPR005467">
    <property type="entry name" value="His_kinase_dom"/>
</dbReference>
<keyword evidence="2 8" id="KW-0418">Kinase</keyword>
<keyword evidence="1" id="KW-0808">Transferase</keyword>
<dbReference type="Gene3D" id="3.30.565.10">
    <property type="entry name" value="Histidine kinase-like ATPase, C-terminal domain"/>
    <property type="match status" value="1"/>
</dbReference>
<dbReference type="PROSITE" id="PS50109">
    <property type="entry name" value="HIS_KIN"/>
    <property type="match status" value="1"/>
</dbReference>
<feature type="coiled-coil region" evidence="4">
    <location>
        <begin position="180"/>
        <end position="214"/>
    </location>
</feature>
<evidence type="ECO:0000256" key="2">
    <source>
        <dbReference type="ARBA" id="ARBA00022777"/>
    </source>
</evidence>
<dbReference type="PIRSF" id="PIRSF037434">
    <property type="entry name" value="STHK_ChrS"/>
    <property type="match status" value="1"/>
</dbReference>
<evidence type="ECO:0000256" key="6">
    <source>
        <dbReference type="SAM" id="Phobius"/>
    </source>
</evidence>
<keyword evidence="9" id="KW-1185">Reference proteome</keyword>
<dbReference type="Gene3D" id="1.20.5.1930">
    <property type="match status" value="1"/>
</dbReference>
<organism evidence="8 9">
    <name type="scientific">Ornithinimicrobium kibberense</name>
    <dbReference type="NCBI Taxonomy" id="282060"/>
    <lineage>
        <taxon>Bacteria</taxon>
        <taxon>Bacillati</taxon>
        <taxon>Actinomycetota</taxon>
        <taxon>Actinomycetes</taxon>
        <taxon>Micrococcales</taxon>
        <taxon>Ornithinimicrobiaceae</taxon>
        <taxon>Ornithinimicrobium</taxon>
    </lineage>
</organism>
<feature type="region of interest" description="Disordered" evidence="5">
    <location>
        <begin position="394"/>
        <end position="424"/>
    </location>
</feature>
<dbReference type="InterPro" id="IPR017205">
    <property type="entry name" value="Sig_transdc_His_kinase_ChrS"/>
</dbReference>
<feature type="transmembrane region" description="Helical" evidence="6">
    <location>
        <begin position="85"/>
        <end position="103"/>
    </location>
</feature>
<dbReference type="InterPro" id="IPR003594">
    <property type="entry name" value="HATPase_dom"/>
</dbReference>
<keyword evidence="6" id="KW-0812">Transmembrane</keyword>
<protein>
    <submittedName>
        <fullName evidence="8">Sensor histidine kinase</fullName>
    </submittedName>
</protein>
<feature type="transmembrane region" description="Helical" evidence="6">
    <location>
        <begin position="147"/>
        <end position="166"/>
    </location>
</feature>
<keyword evidence="6" id="KW-1133">Transmembrane helix</keyword>
<evidence type="ECO:0000256" key="4">
    <source>
        <dbReference type="SAM" id="Coils"/>
    </source>
</evidence>
<evidence type="ECO:0000256" key="1">
    <source>
        <dbReference type="ARBA" id="ARBA00022679"/>
    </source>
</evidence>
<keyword evidence="3" id="KW-0902">Two-component regulatory system</keyword>
<dbReference type="GO" id="GO:0016301">
    <property type="term" value="F:kinase activity"/>
    <property type="evidence" value="ECO:0007669"/>
    <property type="project" value="UniProtKB-KW"/>
</dbReference>
<evidence type="ECO:0000256" key="3">
    <source>
        <dbReference type="ARBA" id="ARBA00023012"/>
    </source>
</evidence>
<dbReference type="PANTHER" id="PTHR24421:SF62">
    <property type="entry name" value="SENSORY TRANSDUCTION HISTIDINE KINASE"/>
    <property type="match status" value="1"/>
</dbReference>
<dbReference type="CDD" id="cd16917">
    <property type="entry name" value="HATPase_UhpB-NarQ-NarX-like"/>
    <property type="match status" value="1"/>
</dbReference>